<comment type="caution">
    <text evidence="2">The sequence shown here is derived from an EMBL/GenBank/DDBJ whole genome shotgun (WGS) entry which is preliminary data.</text>
</comment>
<dbReference type="InterPro" id="IPR002123">
    <property type="entry name" value="Plipid/glycerol_acylTrfase"/>
</dbReference>
<accession>A0A3S3X2Y8</accession>
<keyword evidence="3" id="KW-1185">Reference proteome</keyword>
<dbReference type="AlphaFoldDB" id="A0A3S3X2Y8"/>
<dbReference type="EMBL" id="SBIW01000008">
    <property type="protein sequence ID" value="RWY49391.1"/>
    <property type="molecule type" value="Genomic_DNA"/>
</dbReference>
<proteinExistence type="predicted"/>
<protein>
    <recommendedName>
        <fullName evidence="1">Phospholipid/glycerol acyltransferase domain-containing protein</fullName>
    </recommendedName>
</protein>
<reference evidence="2 3" key="1">
    <citation type="submission" date="2019-01" db="EMBL/GenBank/DDBJ databases">
        <title>Mucilaginibacter antarcticum sp. nov., isolated from antarctic soil.</title>
        <authorList>
            <person name="Yan Y.-Q."/>
            <person name="Du Z.-J."/>
        </authorList>
    </citation>
    <scope>NUCLEOTIDE SEQUENCE [LARGE SCALE GENOMIC DNA]</scope>
    <source>
        <strain evidence="2 3">F01003</strain>
    </source>
</reference>
<gene>
    <name evidence="2" type="ORF">EPL05_18450</name>
</gene>
<dbReference type="InterPro" id="IPR045746">
    <property type="entry name" value="ACT14924-like_Acyltransf_dom"/>
</dbReference>
<organism evidence="2 3">
    <name type="scientific">Mucilaginibacter gilvus</name>
    <dbReference type="NCBI Taxonomy" id="2305909"/>
    <lineage>
        <taxon>Bacteria</taxon>
        <taxon>Pseudomonadati</taxon>
        <taxon>Bacteroidota</taxon>
        <taxon>Sphingobacteriia</taxon>
        <taxon>Sphingobacteriales</taxon>
        <taxon>Sphingobacteriaceae</taxon>
        <taxon>Mucilaginibacter</taxon>
    </lineage>
</organism>
<feature type="domain" description="Phospholipid/glycerol acyltransferase" evidence="1">
    <location>
        <begin position="77"/>
        <end position="199"/>
    </location>
</feature>
<evidence type="ECO:0000313" key="3">
    <source>
        <dbReference type="Proteomes" id="UP000286701"/>
    </source>
</evidence>
<name>A0A3S3X2Y8_9SPHI</name>
<evidence type="ECO:0000313" key="2">
    <source>
        <dbReference type="EMBL" id="RWY49391.1"/>
    </source>
</evidence>
<dbReference type="OrthoDB" id="1113830at2"/>
<sequence>MTAISKADFSKATGINGLPLLSSFLMNALKIDAFNSMMENARALKGVAFADHLLKILGVTIIIDDAALAHIPANGAFITVANHPYGAIESLALLSILVKKRPEALFMGNFLLKKVPNLADHIIAVNPFDNIKDASSISGLKTTLKVLKEGVPVAIFPAGEVSSYCFKKKQITDKEWHPVVGKIIAKANQPILPVYFHGNNGLLFSLVRFIHPSLQTIMLFSQLFNKRGHKLYVKIGSPILPTEVAGHHSSGTTLSYLREKTYAMGSGLK</sequence>
<evidence type="ECO:0000259" key="1">
    <source>
        <dbReference type="SMART" id="SM00563"/>
    </source>
</evidence>
<dbReference type="SMART" id="SM00563">
    <property type="entry name" value="PlsC"/>
    <property type="match status" value="1"/>
</dbReference>
<dbReference type="GO" id="GO:0016746">
    <property type="term" value="F:acyltransferase activity"/>
    <property type="evidence" value="ECO:0007669"/>
    <property type="project" value="InterPro"/>
</dbReference>
<dbReference type="Proteomes" id="UP000286701">
    <property type="component" value="Unassembled WGS sequence"/>
</dbReference>
<dbReference type="RefSeq" id="WP_128535463.1">
    <property type="nucleotide sequence ID" value="NZ_SBIW01000008.1"/>
</dbReference>
<dbReference type="Pfam" id="PF19576">
    <property type="entry name" value="Acyltransf_2"/>
    <property type="match status" value="1"/>
</dbReference>